<evidence type="ECO:0000259" key="2">
    <source>
        <dbReference type="Pfam" id="PF13408"/>
    </source>
</evidence>
<keyword evidence="5" id="KW-1185">Reference proteome</keyword>
<feature type="domain" description="DUF4368" evidence="3">
    <location>
        <begin position="139"/>
        <end position="202"/>
    </location>
</feature>
<gene>
    <name evidence="4" type="ORF">HMPREF0061_0544</name>
</gene>
<comment type="caution">
    <text evidence="4">The sequence shown here is derived from an EMBL/GenBank/DDBJ whole genome shotgun (WGS) entry which is preliminary data.</text>
</comment>
<name>A0ABP2I893_AERVM</name>
<evidence type="ECO:0000313" key="4">
    <source>
        <dbReference type="EMBL" id="EFG50122.1"/>
    </source>
</evidence>
<feature type="domain" description="Recombinase zinc beta ribbon" evidence="2">
    <location>
        <begin position="2"/>
        <end position="46"/>
    </location>
</feature>
<evidence type="ECO:0000259" key="3">
    <source>
        <dbReference type="Pfam" id="PF14287"/>
    </source>
</evidence>
<dbReference type="Proteomes" id="UP000003764">
    <property type="component" value="Unassembled WGS sequence"/>
</dbReference>
<keyword evidence="1" id="KW-0175">Coiled coil</keyword>
<dbReference type="InterPro" id="IPR025827">
    <property type="entry name" value="Zn_ribbon_recom_dom"/>
</dbReference>
<evidence type="ECO:0000313" key="5">
    <source>
        <dbReference type="Proteomes" id="UP000003764"/>
    </source>
</evidence>
<dbReference type="Pfam" id="PF13408">
    <property type="entry name" value="Zn_ribbon_recom"/>
    <property type="match status" value="1"/>
</dbReference>
<sequence length="214" mass="25172">MHYCTTSYFEKRQDHFICSNYRSNTGTCSAHFIRAVVLEEMVWMHMSAVISYVAHHESYFRNWMENRLKLRSAEMLKLLKKQLSQAEKRITELDRLYIKIYEDNASGRLSDDRFSMMSKTNEDEQASLKAEAARLREEIEVQERQTENIEQFIQTAKKYADLDGITPYALRELVSAIYVESPDKSSGHRVQRVHIRYDLVGFIPLDELTKQETA</sequence>
<reference evidence="4 5" key="1">
    <citation type="submission" date="2010-04" db="EMBL/GenBank/DDBJ databases">
        <authorList>
            <person name="Muzny D."/>
            <person name="Qin X."/>
            <person name="Deng J."/>
            <person name="Jiang H."/>
            <person name="Liu Y."/>
            <person name="Qu J."/>
            <person name="Song X.-Z."/>
            <person name="Zhang L."/>
            <person name="Thornton R."/>
            <person name="Coyle M."/>
            <person name="Francisco L."/>
            <person name="Jackson L."/>
            <person name="Javaid M."/>
            <person name="Korchina V."/>
            <person name="Kovar C."/>
            <person name="Mata R."/>
            <person name="Mathew T."/>
            <person name="Ngo R."/>
            <person name="Nguyen L."/>
            <person name="Nguyen N."/>
            <person name="Okwuonu G."/>
            <person name="Ongeri F."/>
            <person name="Pham C."/>
            <person name="Simmons D."/>
            <person name="Wilczek-Boney K."/>
            <person name="Hale W."/>
            <person name="Jakkamsetti A."/>
            <person name="Pham P."/>
            <person name="Ruth R."/>
            <person name="San Lucas F."/>
            <person name="Warren J."/>
            <person name="Zhang J."/>
            <person name="Zhao Z."/>
            <person name="Zhou C."/>
            <person name="Zhu D."/>
            <person name="Lee S."/>
            <person name="Bess C."/>
            <person name="Blankenburg K."/>
            <person name="Forbes L."/>
            <person name="Fu Q."/>
            <person name="Gubbala S."/>
            <person name="Hirani K."/>
            <person name="Jayaseelan J.C."/>
            <person name="Lara F."/>
            <person name="Munidasa M."/>
            <person name="Palculict T."/>
            <person name="Patil S."/>
            <person name="Pu L.-L."/>
            <person name="Saada N."/>
            <person name="Tang L."/>
            <person name="Weissenberger G."/>
            <person name="Zhu Y."/>
            <person name="Hemphill L."/>
            <person name="Shang Y."/>
            <person name="Youmans B."/>
            <person name="Ayvaz T."/>
            <person name="Ross M."/>
            <person name="Santibanez J."/>
            <person name="Aqrawi P."/>
            <person name="Gross S."/>
            <person name="Joshi V."/>
            <person name="Fowler G."/>
            <person name="Nazareth L."/>
            <person name="Reid J."/>
            <person name="Worley K."/>
            <person name="Petrosino J."/>
            <person name="Highlander S."/>
            <person name="Gibbs R."/>
            <person name="Gibbs R."/>
        </authorList>
    </citation>
    <scope>NUCLEOTIDE SEQUENCE [LARGE SCALE GENOMIC DNA]</scope>
    <source>
        <strain evidence="4 5">ATCC 11563</strain>
    </source>
</reference>
<evidence type="ECO:0000256" key="1">
    <source>
        <dbReference type="SAM" id="Coils"/>
    </source>
</evidence>
<accession>A0ABP2I893</accession>
<dbReference type="Pfam" id="PF14287">
    <property type="entry name" value="DUF4368"/>
    <property type="match status" value="1"/>
</dbReference>
<dbReference type="EMBL" id="ADNT01000044">
    <property type="protein sequence ID" value="EFG50122.1"/>
    <property type="molecule type" value="Genomic_DNA"/>
</dbReference>
<proteinExistence type="predicted"/>
<evidence type="ECO:0008006" key="6">
    <source>
        <dbReference type="Google" id="ProtNLM"/>
    </source>
</evidence>
<dbReference type="InterPro" id="IPR025378">
    <property type="entry name" value="DUF4368"/>
</dbReference>
<organism evidence="4 5">
    <name type="scientific">Aerococcus viridans (strain ATCC 11563 / DSM 20340 / CCUG 4311 / JCM 20461 / NBRC 12219 / NCTC 8251 / M1)</name>
    <dbReference type="NCBI Taxonomy" id="655812"/>
    <lineage>
        <taxon>Bacteria</taxon>
        <taxon>Bacillati</taxon>
        <taxon>Bacillota</taxon>
        <taxon>Bacilli</taxon>
        <taxon>Lactobacillales</taxon>
        <taxon>Aerococcaceae</taxon>
        <taxon>Aerococcus</taxon>
    </lineage>
</organism>
<feature type="coiled-coil region" evidence="1">
    <location>
        <begin position="69"/>
        <end position="152"/>
    </location>
</feature>
<protein>
    <recommendedName>
        <fullName evidence="6">DUF4368 domain-containing protein</fullName>
    </recommendedName>
</protein>